<evidence type="ECO:0000313" key="5">
    <source>
        <dbReference type="Proteomes" id="UP000017819"/>
    </source>
</evidence>
<dbReference type="InterPro" id="IPR018188">
    <property type="entry name" value="RNase_T2_His_AS_1"/>
</dbReference>
<keyword evidence="4" id="KW-0378">Hydrolase</keyword>
<dbReference type="EC" id="3.1.27.6" evidence="4"/>
<dbReference type="PANTHER" id="PTHR11240:SF22">
    <property type="entry name" value="RIBONUCLEASE T2"/>
    <property type="match status" value="1"/>
</dbReference>
<dbReference type="eggNOG" id="COG3719">
    <property type="taxonomic scope" value="Bacteria"/>
</dbReference>
<evidence type="ECO:0000313" key="4">
    <source>
        <dbReference type="EMBL" id="ESR23197.1"/>
    </source>
</evidence>
<dbReference type="GO" id="GO:0016787">
    <property type="term" value="F:hydrolase activity"/>
    <property type="evidence" value="ECO:0007669"/>
    <property type="project" value="UniProtKB-KW"/>
</dbReference>
<evidence type="ECO:0000256" key="2">
    <source>
        <dbReference type="RuleBase" id="RU004328"/>
    </source>
</evidence>
<name>V4QTU6_9HYPH</name>
<dbReference type="GO" id="GO:0006401">
    <property type="term" value="P:RNA catabolic process"/>
    <property type="evidence" value="ECO:0007669"/>
    <property type="project" value="UniProtKB-ARBA"/>
</dbReference>
<protein>
    <submittedName>
        <fullName evidence="4">Ribonuclease I</fullName>
        <ecNumber evidence="4">3.1.27.6</ecNumber>
    </submittedName>
</protein>
<keyword evidence="3" id="KW-0732">Signal</keyword>
<gene>
    <name evidence="4" type="ORF">N177_3265</name>
</gene>
<dbReference type="Pfam" id="PF00445">
    <property type="entry name" value="Ribonuclease_T2"/>
    <property type="match status" value="1"/>
</dbReference>
<keyword evidence="5" id="KW-1185">Reference proteome</keyword>
<dbReference type="InterPro" id="IPR001568">
    <property type="entry name" value="RNase_T2-like"/>
</dbReference>
<dbReference type="PROSITE" id="PS00531">
    <property type="entry name" value="RNASE_T2_2"/>
    <property type="match status" value="1"/>
</dbReference>
<comment type="caution">
    <text evidence="4">The sequence shown here is derived from an EMBL/GenBank/DDBJ whole genome shotgun (WGS) entry which is preliminary data.</text>
</comment>
<dbReference type="InterPro" id="IPR039378">
    <property type="entry name" value="RNase_T2_prok"/>
</dbReference>
<dbReference type="PROSITE" id="PS00530">
    <property type="entry name" value="RNASE_T2_1"/>
    <property type="match status" value="1"/>
</dbReference>
<dbReference type="GO" id="GO:0033897">
    <property type="term" value="F:ribonuclease T2 activity"/>
    <property type="evidence" value="ECO:0007669"/>
    <property type="project" value="InterPro"/>
</dbReference>
<organism evidence="4 5">
    <name type="scientific">Lutibaculum baratangense AMV1</name>
    <dbReference type="NCBI Taxonomy" id="631454"/>
    <lineage>
        <taxon>Bacteria</taxon>
        <taxon>Pseudomonadati</taxon>
        <taxon>Pseudomonadota</taxon>
        <taxon>Alphaproteobacteria</taxon>
        <taxon>Hyphomicrobiales</taxon>
        <taxon>Tepidamorphaceae</taxon>
        <taxon>Lutibaculum</taxon>
    </lineage>
</organism>
<dbReference type="PANTHER" id="PTHR11240">
    <property type="entry name" value="RIBONUCLEASE T2"/>
    <property type="match status" value="1"/>
</dbReference>
<dbReference type="InterPro" id="IPR033130">
    <property type="entry name" value="RNase_T2_His_AS_2"/>
</dbReference>
<reference evidence="4 5" key="1">
    <citation type="journal article" date="2014" name="Genome Announc.">
        <title>Draft Genome Sequence of Lutibaculum baratangense Strain AMV1T, Isolated from a Mud Volcano in Andamans, India.</title>
        <authorList>
            <person name="Singh A."/>
            <person name="Sreenivas A."/>
            <person name="Sathyanarayana Reddy G."/>
            <person name="Pinnaka A.K."/>
            <person name="Shivaji S."/>
        </authorList>
    </citation>
    <scope>NUCLEOTIDE SEQUENCE [LARGE SCALE GENOMIC DNA]</scope>
    <source>
        <strain evidence="4 5">AMV1</strain>
    </source>
</reference>
<dbReference type="Gene3D" id="3.90.730.10">
    <property type="entry name" value="Ribonuclease T2-like"/>
    <property type="match status" value="1"/>
</dbReference>
<evidence type="ECO:0000256" key="3">
    <source>
        <dbReference type="SAM" id="SignalP"/>
    </source>
</evidence>
<sequence length="222" mass="24708">MRFMRPIALLAAAIGLLLAASPGHAQGRVINRAGDFDFYVLSLSWSPTYCETASPADNLQCGVGRRRGFIVHGLWPQYERGYPEYCQARPERVPAQVVRDSLDLTPSERLIRHEWEKHGSCSGLTPEGYFRLARLAWNRIAIPPSLTDAMQRSAGSPQAIEEAFIRANPGLRPDGIAVTCERQRLDEVRICLTKQLAFRPCPEVDRRSCRVGSIAVPGIPAR</sequence>
<dbReference type="GO" id="GO:0003723">
    <property type="term" value="F:RNA binding"/>
    <property type="evidence" value="ECO:0007669"/>
    <property type="project" value="InterPro"/>
</dbReference>
<proteinExistence type="inferred from homology"/>
<dbReference type="SUPFAM" id="SSF55895">
    <property type="entry name" value="Ribonuclease Rh-like"/>
    <property type="match status" value="1"/>
</dbReference>
<dbReference type="EMBL" id="AWXZ01000039">
    <property type="protein sequence ID" value="ESR23197.1"/>
    <property type="molecule type" value="Genomic_DNA"/>
</dbReference>
<feature type="chain" id="PRO_5004726309" evidence="3">
    <location>
        <begin position="26"/>
        <end position="222"/>
    </location>
</feature>
<dbReference type="STRING" id="631454.N177_3265"/>
<dbReference type="CDD" id="cd01062">
    <property type="entry name" value="RNase_T2_prok"/>
    <property type="match status" value="1"/>
</dbReference>
<accession>V4QTU6</accession>
<comment type="similarity">
    <text evidence="1 2">Belongs to the RNase T2 family.</text>
</comment>
<dbReference type="InterPro" id="IPR036430">
    <property type="entry name" value="RNase_T2-like_sf"/>
</dbReference>
<dbReference type="AlphaFoldDB" id="V4QTU6"/>
<evidence type="ECO:0000256" key="1">
    <source>
        <dbReference type="ARBA" id="ARBA00007469"/>
    </source>
</evidence>
<feature type="signal peptide" evidence="3">
    <location>
        <begin position="1"/>
        <end position="25"/>
    </location>
</feature>
<dbReference type="Proteomes" id="UP000017819">
    <property type="component" value="Unassembled WGS sequence"/>
</dbReference>